<dbReference type="PANTHER" id="PTHR46776">
    <property type="entry name" value="CYCLIN-DEPENDENT KINASE INHIBITOR 4-RELATED"/>
    <property type="match status" value="1"/>
</dbReference>
<dbReference type="AlphaFoldDB" id="A0A9E7FSJ2"/>
<feature type="compositionally biased region" description="Polar residues" evidence="3">
    <location>
        <begin position="172"/>
        <end position="181"/>
    </location>
</feature>
<dbReference type="InterPro" id="IPR044898">
    <property type="entry name" value="CDI_dom_sf"/>
</dbReference>
<organism evidence="6 7">
    <name type="scientific">Musa troglodytarum</name>
    <name type="common">fe'i banana</name>
    <dbReference type="NCBI Taxonomy" id="320322"/>
    <lineage>
        <taxon>Eukaryota</taxon>
        <taxon>Viridiplantae</taxon>
        <taxon>Streptophyta</taxon>
        <taxon>Embryophyta</taxon>
        <taxon>Tracheophyta</taxon>
        <taxon>Spermatophyta</taxon>
        <taxon>Magnoliopsida</taxon>
        <taxon>Liliopsida</taxon>
        <taxon>Zingiberales</taxon>
        <taxon>Musaceae</taxon>
        <taxon>Musa</taxon>
    </lineage>
</organism>
<dbReference type="GO" id="GO:0005634">
    <property type="term" value="C:nucleus"/>
    <property type="evidence" value="ECO:0007669"/>
    <property type="project" value="InterPro"/>
</dbReference>
<evidence type="ECO:0000313" key="7">
    <source>
        <dbReference type="Proteomes" id="UP001055439"/>
    </source>
</evidence>
<name>A0A9E7FSJ2_9LILI</name>
<accession>A0A9E7FSJ2</accession>
<proteinExistence type="inferred from homology"/>
<evidence type="ECO:0000256" key="1">
    <source>
        <dbReference type="ARBA" id="ARBA00010274"/>
    </source>
</evidence>
<sequence length="318" mass="35379">MPLFSRLFIIYLSISFLLKPSLRIYHTYPKCQIPCCSFLPHYLSKPPPFSSLPSSPPFSSSSQNLIFPRLIPFTVYPSIAPRSWGAKEQRVDGGDNIRMGKYMRKPKFSGELTVMEGATHQPSLGVCTRARAMAAAAAARDSSLSYLELRSRRLEKPPPPASKPRDPAKVTPKSNPSSRLCSQKAGRVPTSNSGSPRSARMRSGSENGEDAPPDLEVSFGENVLEPESRERETTPCGLTRDSGTMGTPGSSTRSTYTTAAKWRMQNPICQDIPTSHEIGEFFVGLEKLQQQIFIEKYNFDPVNDRPLPGRYEWEELDS</sequence>
<reference evidence="6" key="1">
    <citation type="submission" date="2022-05" db="EMBL/GenBank/DDBJ databases">
        <title>The Musa troglodytarum L. genome provides insights into the mechanism of non-climacteric behaviour and enrichment of carotenoids.</title>
        <authorList>
            <person name="Wang J."/>
        </authorList>
    </citation>
    <scope>NUCLEOTIDE SEQUENCE</scope>
    <source>
        <tissue evidence="6">Leaf</tissue>
    </source>
</reference>
<dbReference type="GO" id="GO:0051726">
    <property type="term" value="P:regulation of cell cycle"/>
    <property type="evidence" value="ECO:0007669"/>
    <property type="project" value="InterPro"/>
</dbReference>
<keyword evidence="4" id="KW-0732">Signal</keyword>
<evidence type="ECO:0000256" key="2">
    <source>
        <dbReference type="ARBA" id="ARBA00023013"/>
    </source>
</evidence>
<protein>
    <submittedName>
        <fullName evidence="6">Cyclin-dependent kinase inhibitor</fullName>
    </submittedName>
</protein>
<feature type="signal peptide" evidence="4">
    <location>
        <begin position="1"/>
        <end position="23"/>
    </location>
</feature>
<comment type="similarity">
    <text evidence="1">Belongs to the CDI family. ICK/KRP subfamily.</text>
</comment>
<feature type="region of interest" description="Disordered" evidence="3">
    <location>
        <begin position="151"/>
        <end position="254"/>
    </location>
</feature>
<dbReference type="OrthoDB" id="6373236at2759"/>
<evidence type="ECO:0000256" key="3">
    <source>
        <dbReference type="SAM" id="MobiDB-lite"/>
    </source>
</evidence>
<feature type="compositionally biased region" description="Polar residues" evidence="3">
    <location>
        <begin position="241"/>
        <end position="254"/>
    </location>
</feature>
<dbReference type="GO" id="GO:0004861">
    <property type="term" value="F:cyclin-dependent protein serine/threonine kinase inhibitor activity"/>
    <property type="evidence" value="ECO:0007669"/>
    <property type="project" value="InterPro"/>
</dbReference>
<dbReference type="Pfam" id="PF02234">
    <property type="entry name" value="CDI"/>
    <property type="match status" value="1"/>
</dbReference>
<evidence type="ECO:0000259" key="5">
    <source>
        <dbReference type="Pfam" id="PF02234"/>
    </source>
</evidence>
<keyword evidence="7" id="KW-1185">Reference proteome</keyword>
<dbReference type="InterPro" id="IPR044275">
    <property type="entry name" value="KRP"/>
</dbReference>
<dbReference type="Gene3D" id="4.10.365.10">
    <property type="entry name" value="p27"/>
    <property type="match status" value="1"/>
</dbReference>
<evidence type="ECO:0000256" key="4">
    <source>
        <dbReference type="SAM" id="SignalP"/>
    </source>
</evidence>
<feature type="chain" id="PRO_5038978561" evidence="4">
    <location>
        <begin position="24"/>
        <end position="318"/>
    </location>
</feature>
<evidence type="ECO:0000313" key="6">
    <source>
        <dbReference type="EMBL" id="URD99576.1"/>
    </source>
</evidence>
<dbReference type="Proteomes" id="UP001055439">
    <property type="component" value="Chromosome 4"/>
</dbReference>
<dbReference type="InterPro" id="IPR003175">
    <property type="entry name" value="CDI_dom"/>
</dbReference>
<feature type="domain" description="Cyclin-dependent kinase inhibitor" evidence="5">
    <location>
        <begin position="270"/>
        <end position="316"/>
    </location>
</feature>
<dbReference type="EMBL" id="CP097506">
    <property type="protein sequence ID" value="URD99576.1"/>
    <property type="molecule type" value="Genomic_DNA"/>
</dbReference>
<keyword evidence="2" id="KW-0649">Protein kinase inhibitor</keyword>
<gene>
    <name evidence="6" type="ORF">MUK42_29118</name>
</gene>